<dbReference type="InterPro" id="IPR002386">
    <property type="entry name" value="Amicyanin/Pseudoazurin"/>
</dbReference>
<dbReference type="Gene3D" id="2.60.40.1930">
    <property type="match status" value="1"/>
</dbReference>
<keyword evidence="5" id="KW-0574">Periplasm</keyword>
<feature type="binding site" evidence="8">
    <location>
        <position position="711"/>
    </location>
    <ligand>
        <name>Cu cation</name>
        <dbReference type="ChEBI" id="CHEBI:23378"/>
    </ligand>
</feature>
<evidence type="ECO:0000259" key="9">
    <source>
        <dbReference type="PROSITE" id="PS50825"/>
    </source>
</evidence>
<dbReference type="Pfam" id="PF00127">
    <property type="entry name" value="Copper-bind"/>
    <property type="match status" value="1"/>
</dbReference>
<keyword evidence="4" id="KW-0677">Repeat</keyword>
<gene>
    <name evidence="10" type="ORF">NDEV_1929</name>
</gene>
<comment type="cofactor">
    <cofactor evidence="8">
        <name>Cu cation</name>
        <dbReference type="ChEBI" id="CHEBI:23378"/>
    </cofactor>
    <text evidence="8">Binds 1 copper ion per subunit.</text>
</comment>
<dbReference type="PROSITE" id="PS50825">
    <property type="entry name" value="HYR"/>
    <property type="match status" value="1"/>
</dbReference>
<dbReference type="InterPro" id="IPR052721">
    <property type="entry name" value="ET_Amicyanin"/>
</dbReference>
<evidence type="ECO:0000256" key="3">
    <source>
        <dbReference type="ARBA" id="ARBA00022723"/>
    </source>
</evidence>
<dbReference type="PRINTS" id="PR00155">
    <property type="entry name" value="AMICYANIN"/>
</dbReference>
<dbReference type="Gene3D" id="2.60.40.10">
    <property type="entry name" value="Immunoglobulins"/>
    <property type="match status" value="1"/>
</dbReference>
<dbReference type="SUPFAM" id="SSF49503">
    <property type="entry name" value="Cupredoxins"/>
    <property type="match status" value="2"/>
</dbReference>
<keyword evidence="6" id="KW-0249">Electron transport</keyword>
<reference evidence="11" key="1">
    <citation type="submission" date="2015-10" db="EMBL/GenBank/DDBJ databases">
        <authorList>
            <person name="Lehtovirta-Morley L.E."/>
            <person name="Vieille C."/>
        </authorList>
    </citation>
    <scope>NUCLEOTIDE SEQUENCE [LARGE SCALE GENOMIC DNA]</scope>
</reference>
<evidence type="ECO:0000256" key="7">
    <source>
        <dbReference type="ARBA" id="ARBA00023008"/>
    </source>
</evidence>
<dbReference type="GO" id="GO:0005507">
    <property type="term" value="F:copper ion binding"/>
    <property type="evidence" value="ECO:0007669"/>
    <property type="project" value="InterPro"/>
</dbReference>
<proteinExistence type="predicted"/>
<keyword evidence="3 8" id="KW-0479">Metal-binding</keyword>
<name>A0A128A5S6_9ARCH</name>
<dbReference type="PANTHER" id="PTHR36507:SF1">
    <property type="entry name" value="BLL1555 PROTEIN"/>
    <property type="match status" value="1"/>
</dbReference>
<dbReference type="GO" id="GO:0042597">
    <property type="term" value="C:periplasmic space"/>
    <property type="evidence" value="ECO:0007669"/>
    <property type="project" value="UniProtKB-SubCell"/>
</dbReference>
<evidence type="ECO:0000256" key="5">
    <source>
        <dbReference type="ARBA" id="ARBA00022764"/>
    </source>
</evidence>
<dbReference type="Gene3D" id="2.60.40.420">
    <property type="entry name" value="Cupredoxins - blue copper proteins"/>
    <property type="match status" value="2"/>
</dbReference>
<dbReference type="InterPro" id="IPR013783">
    <property type="entry name" value="Ig-like_fold"/>
</dbReference>
<sequence length="1066" mass="113079">MSNLNHSRILAIISFTSLIVLVVPSAFATNHQEQFPTFYRNMTIFKGDTITVTNPTQPYGTNFQVDGDGFGSGQVSNGSSVSFTFNKIGDFAIFDDLHRNLTGFINVVDPTVTPIIITVPSPIVVQSTSSSGTVVTYSVTAVDAVDGPITPVCTPTSGSTFPVGTTTVTCTASDAAGNSKTATFAVTVNAQQITGPLITTSTDKSSYAFGDTIVVSGVIQSVVPGTPLTIQIFDPNNNLVSVTQVGVSNDGKYINSISITGTAWTTSGMYTLKAQYGPPNVTAQLTFYFSGQSSVTIPSPASNNSWYPGKGLKQGDYFSYNVCWTDWHNCAPLQMNFWVKNETSDGSEWNVVFAVVDGSNVQKGVMTIGKITPDPASFDSNISDYTAVYRSTVSWLDSFATKDSPKTFNVPAWGRTGSVGGQSVGPLDQEEITVGSGTFNAWVIGWHYGVDNKVWVDPNLPFPVKAIVYVDVTTGIPPINYNLELLQYGNSQTEPYFISTSSSLPLIPTQSSSAITAATDKSSYNAGDSVVVSGTVNPISSINPQQPVTVQTYNMYNVLVRIDQAIPSPNGAYSITIPTHGPLWQNTGTYTLKIQYDQPSSASKLTFHFNSGTITPVPTPQTQAEIDIAAGAGGSANAACVTANNCFAPNPLTVAPGTTVTWKNTDTAMHVVCSGKATDDACGKVFEDDSLKPGTTFQFTFADTGTYDYFCSVHPWMTGQVIVGQGGQPTVTPTPGSIILPPILKIVAKEWSQNTISDFDFLQSVQYLVNQGMLVVPHNASGYNSSSLSTIPQWIKNNAAQWTDGSVSDATFASGIEYLFNSKYLPVSVNGIPIPVFNAQNQTIQPVPVIPIPTSIKVSTDKSSYFTGDTVIATILFSGANAGQNIAISFADPTGNTIISRTVTTDNTGSAISQFKIPSYAKEGTYQAVVTASVNSHNFNSSSQFSVQQKAPSVSIVSVQATDQQGNPVSSFSRGSSGYVKVLLYTQSNTPSLVTVNLFDSQLTTLGIGSLKTTLATGQSEIILSFAIQNDATVGTANIYVDTFTDWPSSGGKPLTPESSSTVGIQ</sequence>
<dbReference type="InterPro" id="IPR000923">
    <property type="entry name" value="BlueCu_1"/>
</dbReference>
<keyword evidence="11" id="KW-1185">Reference proteome</keyword>
<evidence type="ECO:0000256" key="1">
    <source>
        <dbReference type="ARBA" id="ARBA00004418"/>
    </source>
</evidence>
<dbReference type="PANTHER" id="PTHR36507">
    <property type="entry name" value="BLL1555 PROTEIN"/>
    <property type="match status" value="1"/>
</dbReference>
<dbReference type="EMBL" id="LN890280">
    <property type="protein sequence ID" value="CUR52691.1"/>
    <property type="molecule type" value="Genomic_DNA"/>
</dbReference>
<keyword evidence="2" id="KW-0813">Transport</keyword>
<dbReference type="Pfam" id="PF02494">
    <property type="entry name" value="HYR"/>
    <property type="match status" value="1"/>
</dbReference>
<protein>
    <recommendedName>
        <fullName evidence="9">HYR domain-containing protein</fullName>
    </recommendedName>
</protein>
<accession>A0A128A5S6</accession>
<dbReference type="KEGG" id="ndv:NDEV_1929"/>
<evidence type="ECO:0000256" key="2">
    <source>
        <dbReference type="ARBA" id="ARBA00022448"/>
    </source>
</evidence>
<comment type="subcellular location">
    <subcellularLocation>
        <location evidence="1">Periplasm</location>
    </subcellularLocation>
</comment>
<evidence type="ECO:0000313" key="10">
    <source>
        <dbReference type="EMBL" id="CUR52691.1"/>
    </source>
</evidence>
<organism evidence="10 11">
    <name type="scientific">Nitrosotalea devaniterrae</name>
    <dbReference type="NCBI Taxonomy" id="1078905"/>
    <lineage>
        <taxon>Archaea</taxon>
        <taxon>Nitrososphaerota</taxon>
        <taxon>Nitrososphaeria</taxon>
        <taxon>Nitrosotaleales</taxon>
        <taxon>Nitrosotaleaceae</taxon>
        <taxon>Nitrosotalea</taxon>
    </lineage>
</organism>
<feature type="binding site" evidence="8">
    <location>
        <position position="714"/>
    </location>
    <ligand>
        <name>Cu cation</name>
        <dbReference type="ChEBI" id="CHEBI:23378"/>
    </ligand>
</feature>
<dbReference type="InterPro" id="IPR003410">
    <property type="entry name" value="HYR_dom"/>
</dbReference>
<feature type="binding site" evidence="8">
    <location>
        <position position="670"/>
    </location>
    <ligand>
        <name>Cu cation</name>
        <dbReference type="ChEBI" id="CHEBI:23378"/>
    </ligand>
</feature>
<dbReference type="Proteomes" id="UP000196239">
    <property type="component" value="Chromosome 1"/>
</dbReference>
<dbReference type="AlphaFoldDB" id="A0A128A5S6"/>
<evidence type="ECO:0000256" key="8">
    <source>
        <dbReference type="PIRSR" id="PIRSR602386-1"/>
    </source>
</evidence>
<keyword evidence="7 8" id="KW-0186">Copper</keyword>
<feature type="domain" description="HYR" evidence="9">
    <location>
        <begin position="108"/>
        <end position="190"/>
    </location>
</feature>
<evidence type="ECO:0000313" key="11">
    <source>
        <dbReference type="Proteomes" id="UP000196239"/>
    </source>
</evidence>
<dbReference type="GO" id="GO:0009055">
    <property type="term" value="F:electron transfer activity"/>
    <property type="evidence" value="ECO:0007669"/>
    <property type="project" value="InterPro"/>
</dbReference>
<evidence type="ECO:0000256" key="6">
    <source>
        <dbReference type="ARBA" id="ARBA00022982"/>
    </source>
</evidence>
<evidence type="ECO:0000256" key="4">
    <source>
        <dbReference type="ARBA" id="ARBA00022737"/>
    </source>
</evidence>
<dbReference type="InterPro" id="IPR008972">
    <property type="entry name" value="Cupredoxin"/>
</dbReference>